<feature type="non-terminal residue" evidence="2">
    <location>
        <position position="1"/>
    </location>
</feature>
<evidence type="ECO:0000313" key="2">
    <source>
        <dbReference type="EMBL" id="GAF92265.1"/>
    </source>
</evidence>
<organism evidence="2">
    <name type="scientific">marine sediment metagenome</name>
    <dbReference type="NCBI Taxonomy" id="412755"/>
    <lineage>
        <taxon>unclassified sequences</taxon>
        <taxon>metagenomes</taxon>
        <taxon>ecological metagenomes</taxon>
    </lineage>
</organism>
<name>X0UUX0_9ZZZZ</name>
<evidence type="ECO:0000259" key="1">
    <source>
        <dbReference type="Pfam" id="PF17803"/>
    </source>
</evidence>
<dbReference type="Pfam" id="PF17803">
    <property type="entry name" value="Cadherin_4"/>
    <property type="match status" value="1"/>
</dbReference>
<feature type="domain" description="RapA2 cadherin-like" evidence="1">
    <location>
        <begin position="6"/>
        <end position="57"/>
    </location>
</feature>
<accession>X0UUX0</accession>
<sequence>SQKAWITVTPVNDPPSMANSPDLFVHYDSPYNFDYTPYISDPDDPLFMLTLTSDKPAFVTVSGLVLTYNYPISMSGR</sequence>
<reference evidence="2" key="1">
    <citation type="journal article" date="2014" name="Front. Microbiol.">
        <title>High frequency of phylogenetically diverse reductive dehalogenase-homologous genes in deep subseafloor sedimentary metagenomes.</title>
        <authorList>
            <person name="Kawai M."/>
            <person name="Futagami T."/>
            <person name="Toyoda A."/>
            <person name="Takaki Y."/>
            <person name="Nishi S."/>
            <person name="Hori S."/>
            <person name="Arai W."/>
            <person name="Tsubouchi T."/>
            <person name="Morono Y."/>
            <person name="Uchiyama I."/>
            <person name="Ito T."/>
            <person name="Fujiyama A."/>
            <person name="Inagaki F."/>
            <person name="Takami H."/>
        </authorList>
    </citation>
    <scope>NUCLEOTIDE SEQUENCE</scope>
    <source>
        <strain evidence="2">Expedition CK06-06</strain>
    </source>
</reference>
<protein>
    <recommendedName>
        <fullName evidence="1">RapA2 cadherin-like domain-containing protein</fullName>
    </recommendedName>
</protein>
<gene>
    <name evidence="2" type="ORF">S01H1_24237</name>
</gene>
<dbReference type="InterPro" id="IPR040853">
    <property type="entry name" value="RapA2_cadherin-like"/>
</dbReference>
<dbReference type="AlphaFoldDB" id="X0UUX0"/>
<feature type="non-terminal residue" evidence="2">
    <location>
        <position position="77"/>
    </location>
</feature>
<comment type="caution">
    <text evidence="2">The sequence shown here is derived from an EMBL/GenBank/DDBJ whole genome shotgun (WGS) entry which is preliminary data.</text>
</comment>
<proteinExistence type="predicted"/>
<dbReference type="EMBL" id="BARS01014323">
    <property type="protein sequence ID" value="GAF92265.1"/>
    <property type="molecule type" value="Genomic_DNA"/>
</dbReference>